<feature type="binding site" evidence="4">
    <location>
        <position position="115"/>
    </location>
    <ligand>
        <name>[4Fe-4S] cluster</name>
        <dbReference type="ChEBI" id="CHEBI:49883"/>
    </ligand>
</feature>
<dbReference type="PANTHER" id="PTHR46509">
    <property type="entry name" value="PHOSPHOADENOSINE PHOSPHOSULFATE REDUCTASE"/>
    <property type="match status" value="1"/>
</dbReference>
<comment type="similarity">
    <text evidence="1 4">Belongs to the PAPS reductase family. CysH subfamily.</text>
</comment>
<organism evidence="6 7">
    <name type="scientific">Marinimicrococcus flavescens</name>
    <dbReference type="NCBI Taxonomy" id="3031815"/>
    <lineage>
        <taxon>Bacteria</taxon>
        <taxon>Pseudomonadati</taxon>
        <taxon>Pseudomonadota</taxon>
        <taxon>Alphaproteobacteria</taxon>
        <taxon>Geminicoccales</taxon>
        <taxon>Geminicoccaceae</taxon>
        <taxon>Marinimicrococcus</taxon>
    </lineage>
</organism>
<dbReference type="SUPFAM" id="SSF52402">
    <property type="entry name" value="Adenine nucleotide alpha hydrolases-like"/>
    <property type="match status" value="1"/>
</dbReference>
<dbReference type="GO" id="GO:0005737">
    <property type="term" value="C:cytoplasm"/>
    <property type="evidence" value="ECO:0007669"/>
    <property type="project" value="UniProtKB-SubCell"/>
</dbReference>
<reference evidence="6 7" key="1">
    <citation type="submission" date="2023-03" db="EMBL/GenBank/DDBJ databases">
        <title>YIM 152171 draft genome.</title>
        <authorList>
            <person name="Yang Z."/>
        </authorList>
    </citation>
    <scope>NUCLEOTIDE SEQUENCE [LARGE SCALE GENOMIC DNA]</scope>
    <source>
        <strain evidence="6 7">YIM 152171</strain>
    </source>
</reference>
<accession>A0AAP4D5X9</accession>
<dbReference type="Gene3D" id="3.40.50.620">
    <property type="entry name" value="HUPs"/>
    <property type="match status" value="1"/>
</dbReference>
<feature type="binding site" evidence="4">
    <location>
        <position position="201"/>
    </location>
    <ligand>
        <name>[4Fe-4S] cluster</name>
        <dbReference type="ChEBI" id="CHEBI:49883"/>
    </ligand>
</feature>
<dbReference type="Pfam" id="PF01507">
    <property type="entry name" value="PAPS_reduct"/>
    <property type="match status" value="1"/>
</dbReference>
<keyword evidence="7" id="KW-1185">Reference proteome</keyword>
<comment type="function">
    <text evidence="4">Catalyzes the formation of sulfite from adenosine 5'-phosphosulfate (APS) using thioredoxin as an electron donor.</text>
</comment>
<keyword evidence="4" id="KW-0479">Metal-binding</keyword>
<comment type="pathway">
    <text evidence="3 4">Sulfur metabolism; hydrogen sulfide biosynthesis; sulfite from sulfate.</text>
</comment>
<evidence type="ECO:0000259" key="5">
    <source>
        <dbReference type="Pfam" id="PF01507"/>
    </source>
</evidence>
<keyword evidence="4" id="KW-0963">Cytoplasm</keyword>
<dbReference type="InterPro" id="IPR004511">
    <property type="entry name" value="PAPS/APS_Rdtase"/>
</dbReference>
<evidence type="ECO:0000256" key="1">
    <source>
        <dbReference type="ARBA" id="ARBA00009732"/>
    </source>
</evidence>
<dbReference type="InterPro" id="IPR002500">
    <property type="entry name" value="PAPS_reduct_dom"/>
</dbReference>
<dbReference type="GO" id="GO:0070814">
    <property type="term" value="P:hydrogen sulfide biosynthetic process"/>
    <property type="evidence" value="ECO:0007669"/>
    <property type="project" value="UniProtKB-UniRule"/>
</dbReference>
<comment type="subcellular location">
    <subcellularLocation>
        <location evidence="4">Cytoplasm</location>
    </subcellularLocation>
</comment>
<evidence type="ECO:0000256" key="3">
    <source>
        <dbReference type="ARBA" id="ARBA00024327"/>
    </source>
</evidence>
<comment type="catalytic activity">
    <reaction evidence="4">
        <text>[thioredoxin]-disulfide + sulfite + AMP + 2 H(+) = adenosine 5'-phosphosulfate + [thioredoxin]-dithiol</text>
        <dbReference type="Rhea" id="RHEA:21976"/>
        <dbReference type="Rhea" id="RHEA-COMP:10698"/>
        <dbReference type="Rhea" id="RHEA-COMP:10700"/>
        <dbReference type="ChEBI" id="CHEBI:15378"/>
        <dbReference type="ChEBI" id="CHEBI:17359"/>
        <dbReference type="ChEBI" id="CHEBI:29950"/>
        <dbReference type="ChEBI" id="CHEBI:50058"/>
        <dbReference type="ChEBI" id="CHEBI:58243"/>
        <dbReference type="ChEBI" id="CHEBI:456215"/>
        <dbReference type="EC" id="1.8.4.10"/>
    </reaction>
</comment>
<dbReference type="EMBL" id="JARGEQ010000102">
    <property type="protein sequence ID" value="MDF1586990.1"/>
    <property type="molecule type" value="Genomic_DNA"/>
</dbReference>
<protein>
    <recommendedName>
        <fullName evidence="4">Adenosine 5'-phosphosulfate reductase</fullName>
        <shortName evidence="4">APS reductase</shortName>
        <ecNumber evidence="4">1.8.4.10</ecNumber>
    </recommendedName>
    <alternativeName>
        <fullName evidence="4">5'-adenylylsulfate reductase</fullName>
    </alternativeName>
    <alternativeName>
        <fullName evidence="4">Thioredoxin-dependent 5'-adenylylsulfate reductase</fullName>
    </alternativeName>
</protein>
<feature type="binding site" evidence="4">
    <location>
        <position position="116"/>
    </location>
    <ligand>
        <name>[4Fe-4S] cluster</name>
        <dbReference type="ChEBI" id="CHEBI:49883"/>
    </ligand>
</feature>
<dbReference type="GO" id="GO:0051539">
    <property type="term" value="F:4 iron, 4 sulfur cluster binding"/>
    <property type="evidence" value="ECO:0007669"/>
    <property type="project" value="UniProtKB-UniRule"/>
</dbReference>
<comment type="cofactor">
    <cofactor evidence="4">
        <name>[4Fe-4S] cluster</name>
        <dbReference type="ChEBI" id="CHEBI:49883"/>
    </cofactor>
    <text evidence="4">Binds 1 [4Fe-4S] cluster per subunit.</text>
</comment>
<keyword evidence="4" id="KW-0411">Iron-sulfur</keyword>
<feature type="binding site" evidence="4">
    <location>
        <position position="198"/>
    </location>
    <ligand>
        <name>[4Fe-4S] cluster</name>
        <dbReference type="ChEBI" id="CHEBI:49883"/>
    </ligand>
</feature>
<feature type="active site" description="Nucleophile; cysteine thiosulfonate intermediate" evidence="4">
    <location>
        <position position="224"/>
    </location>
</feature>
<dbReference type="GO" id="GO:0019379">
    <property type="term" value="P:sulfate assimilation, phosphoadenylyl sulfate reduction by phosphoadenylyl-sulfate reductase (thioredoxin)"/>
    <property type="evidence" value="ECO:0007669"/>
    <property type="project" value="UniProtKB-UniRule"/>
</dbReference>
<dbReference type="EC" id="1.8.4.10" evidence="4"/>
<evidence type="ECO:0000313" key="6">
    <source>
        <dbReference type="EMBL" id="MDF1586990.1"/>
    </source>
</evidence>
<proteinExistence type="inferred from homology"/>
<name>A0AAP4D5X9_9PROT</name>
<dbReference type="RefSeq" id="WP_327789411.1">
    <property type="nucleotide sequence ID" value="NZ_JARGEQ010000102.1"/>
</dbReference>
<evidence type="ECO:0000256" key="2">
    <source>
        <dbReference type="ARBA" id="ARBA00023002"/>
    </source>
</evidence>
<evidence type="ECO:0000313" key="7">
    <source>
        <dbReference type="Proteomes" id="UP001301140"/>
    </source>
</evidence>
<evidence type="ECO:0000256" key="4">
    <source>
        <dbReference type="HAMAP-Rule" id="MF_00063"/>
    </source>
</evidence>
<dbReference type="AlphaFoldDB" id="A0AAP4D5X9"/>
<feature type="domain" description="Phosphoadenosine phosphosulphate reductase" evidence="5">
    <location>
        <begin position="34"/>
        <end position="204"/>
    </location>
</feature>
<dbReference type="HAMAP" id="MF_00063">
    <property type="entry name" value="CysH"/>
    <property type="match status" value="1"/>
</dbReference>
<gene>
    <name evidence="4" type="primary">cysH</name>
    <name evidence="6" type="ORF">PZ740_11435</name>
</gene>
<dbReference type="InterPro" id="IPR014729">
    <property type="entry name" value="Rossmann-like_a/b/a_fold"/>
</dbReference>
<keyword evidence="4" id="KW-0408">Iron</keyword>
<dbReference type="GO" id="GO:0046872">
    <property type="term" value="F:metal ion binding"/>
    <property type="evidence" value="ECO:0007669"/>
    <property type="project" value="UniProtKB-KW"/>
</dbReference>
<comment type="caution">
    <text evidence="6">The sequence shown here is derived from an EMBL/GenBank/DDBJ whole genome shotgun (WGS) entry which is preliminary data.</text>
</comment>
<dbReference type="GO" id="GO:0043866">
    <property type="term" value="F:adenylyl-sulfate reductase (thioredoxin) activity"/>
    <property type="evidence" value="ECO:0007669"/>
    <property type="project" value="UniProtKB-EC"/>
</dbReference>
<sequence>MTGTRENPARRWSRLQGVDLLAAALGHPSYAGRVALVSSFGTESAVLLHMVAALEPATPVLFIDTLKHFPQTLAHRDLLVRRLGLRDVRSVRPAEAVLARVDSAGLLHREDADWCCHLRKSEPLGQALESFAAWITGRKRFQGGLRTDLATAELEASSGRLKLNPLAGWSEQEVEGYRVRHDLPAHPLQARGYRSVGCMPCTRAVGAGEASRAGRWPGIDKTECGIHLPGAPS</sequence>
<dbReference type="PIRSF" id="PIRSF000857">
    <property type="entry name" value="PAPS_reductase"/>
    <property type="match status" value="1"/>
</dbReference>
<keyword evidence="2 4" id="KW-0560">Oxidoreductase</keyword>
<dbReference type="PANTHER" id="PTHR46509:SF1">
    <property type="entry name" value="PHOSPHOADENOSINE PHOSPHOSULFATE REDUCTASE"/>
    <property type="match status" value="1"/>
</dbReference>
<dbReference type="NCBIfam" id="NF002537">
    <property type="entry name" value="PRK02090.1"/>
    <property type="match status" value="1"/>
</dbReference>
<dbReference type="GO" id="GO:0004604">
    <property type="term" value="F:phosphoadenylyl-sulfate reductase (thioredoxin) activity"/>
    <property type="evidence" value="ECO:0007669"/>
    <property type="project" value="UniProtKB-UniRule"/>
</dbReference>
<dbReference type="Proteomes" id="UP001301140">
    <property type="component" value="Unassembled WGS sequence"/>
</dbReference>